<keyword evidence="4" id="KW-1185">Reference proteome</keyword>
<evidence type="ECO:0000313" key="4">
    <source>
        <dbReference type="Proteomes" id="UP000267027"/>
    </source>
</evidence>
<dbReference type="PANTHER" id="PTHR12245:SF7">
    <property type="entry name" value="F-BOX_SPRY DOMAIN-CONTAINING PROTEIN 1"/>
    <property type="match status" value="1"/>
</dbReference>
<dbReference type="Pfam" id="PF12937">
    <property type="entry name" value="F-box-like"/>
    <property type="match status" value="1"/>
</dbReference>
<gene>
    <name evidence="3" type="ORF">ACOC_LOCUS11317</name>
</gene>
<dbReference type="InterPro" id="IPR001810">
    <property type="entry name" value="F-box_dom"/>
</dbReference>
<accession>A0A0R3PY56</accession>
<feature type="transmembrane region" description="Helical" evidence="1">
    <location>
        <begin position="44"/>
        <end position="66"/>
    </location>
</feature>
<dbReference type="WBParaSite" id="ACOC_0001131601-mRNA-1">
    <property type="protein sequence ID" value="ACOC_0001131601-mRNA-1"/>
    <property type="gene ID" value="ACOC_0001131601"/>
</dbReference>
<evidence type="ECO:0000313" key="3">
    <source>
        <dbReference type="EMBL" id="VDM62902.1"/>
    </source>
</evidence>
<dbReference type="GO" id="GO:0019005">
    <property type="term" value="C:SCF ubiquitin ligase complex"/>
    <property type="evidence" value="ECO:0007669"/>
    <property type="project" value="TreeGrafter"/>
</dbReference>
<dbReference type="SUPFAM" id="SSF49899">
    <property type="entry name" value="Concanavalin A-like lectins/glucanases"/>
    <property type="match status" value="1"/>
</dbReference>
<evidence type="ECO:0000259" key="2">
    <source>
        <dbReference type="PROSITE" id="PS50181"/>
    </source>
</evidence>
<dbReference type="Proteomes" id="UP000267027">
    <property type="component" value="Unassembled WGS sequence"/>
</dbReference>
<sequence>MSSAKVYICRRQSDEPRPEFMDEIQEVRQNYRYVMIRRETMRKAFATALLVQMWTILVAHLPYLVLEQIFKHLSSTELRSCMLVCRHWSHVLDSENSVAWQSLAQRKISTSALSGSHLLSGVNTYKMKLRALSFAWYPIGIDRNAYLRCLSHDDCDIVDEQYWGWNLANNRLLHGKNRLRVYPRGKNFSMYKQGERMRLVIDCDRHVVYFESTDGTHLGIAFARIPPVELYPTIWTGQRLADVSMVYIGRPH</sequence>
<dbReference type="SUPFAM" id="SSF81383">
    <property type="entry name" value="F-box domain"/>
    <property type="match status" value="1"/>
</dbReference>
<dbReference type="OrthoDB" id="2398163at2759"/>
<dbReference type="InterPro" id="IPR050672">
    <property type="entry name" value="FBXO45-Fsn/SPSB_families"/>
</dbReference>
<keyword evidence="1" id="KW-1133">Transmembrane helix</keyword>
<evidence type="ECO:0000256" key="1">
    <source>
        <dbReference type="SAM" id="Phobius"/>
    </source>
</evidence>
<feature type="domain" description="F-box" evidence="2">
    <location>
        <begin position="55"/>
        <end position="103"/>
    </location>
</feature>
<dbReference type="Gene3D" id="1.20.1280.50">
    <property type="match status" value="1"/>
</dbReference>
<dbReference type="GO" id="GO:0045202">
    <property type="term" value="C:synapse"/>
    <property type="evidence" value="ECO:0007669"/>
    <property type="project" value="TreeGrafter"/>
</dbReference>
<evidence type="ECO:0000313" key="5">
    <source>
        <dbReference type="WBParaSite" id="ACOC_0001131601-mRNA-1"/>
    </source>
</evidence>
<dbReference type="AlphaFoldDB" id="A0A0R3PY56"/>
<dbReference type="InterPro" id="IPR013320">
    <property type="entry name" value="ConA-like_dom_sf"/>
</dbReference>
<dbReference type="SMART" id="SM00256">
    <property type="entry name" value="FBOX"/>
    <property type="match status" value="1"/>
</dbReference>
<reference evidence="5" key="1">
    <citation type="submission" date="2017-02" db="UniProtKB">
        <authorList>
            <consortium name="WormBaseParasite"/>
        </authorList>
    </citation>
    <scope>IDENTIFICATION</scope>
</reference>
<dbReference type="GO" id="GO:0043161">
    <property type="term" value="P:proteasome-mediated ubiquitin-dependent protein catabolic process"/>
    <property type="evidence" value="ECO:0007669"/>
    <property type="project" value="TreeGrafter"/>
</dbReference>
<keyword evidence="1" id="KW-0472">Membrane</keyword>
<protein>
    <submittedName>
        <fullName evidence="5">F-box domain-containing protein</fullName>
    </submittedName>
</protein>
<proteinExistence type="predicted"/>
<keyword evidence="1" id="KW-0812">Transmembrane</keyword>
<dbReference type="Gene3D" id="2.60.120.920">
    <property type="match status" value="1"/>
</dbReference>
<dbReference type="STRING" id="334426.A0A0R3PY56"/>
<dbReference type="EMBL" id="UYYA01004663">
    <property type="protein sequence ID" value="VDM62902.1"/>
    <property type="molecule type" value="Genomic_DNA"/>
</dbReference>
<dbReference type="PANTHER" id="PTHR12245">
    <property type="entry name" value="SPRY DOMAIN CONTAINING SOCS BOX PROTEIN"/>
    <property type="match status" value="1"/>
</dbReference>
<reference evidence="3 4" key="2">
    <citation type="submission" date="2018-11" db="EMBL/GenBank/DDBJ databases">
        <authorList>
            <consortium name="Pathogen Informatics"/>
        </authorList>
    </citation>
    <scope>NUCLEOTIDE SEQUENCE [LARGE SCALE GENOMIC DNA]</scope>
    <source>
        <strain evidence="3 4">Costa Rica</strain>
    </source>
</reference>
<dbReference type="PROSITE" id="PS50181">
    <property type="entry name" value="FBOX"/>
    <property type="match status" value="1"/>
</dbReference>
<dbReference type="InterPro" id="IPR036047">
    <property type="entry name" value="F-box-like_dom_sf"/>
</dbReference>
<name>A0A0R3PY56_ANGCS</name>
<dbReference type="InterPro" id="IPR043136">
    <property type="entry name" value="B30.2/SPRY_sf"/>
</dbReference>
<organism evidence="5">
    <name type="scientific">Angiostrongylus costaricensis</name>
    <name type="common">Nematode worm</name>
    <dbReference type="NCBI Taxonomy" id="334426"/>
    <lineage>
        <taxon>Eukaryota</taxon>
        <taxon>Metazoa</taxon>
        <taxon>Ecdysozoa</taxon>
        <taxon>Nematoda</taxon>
        <taxon>Chromadorea</taxon>
        <taxon>Rhabditida</taxon>
        <taxon>Rhabditina</taxon>
        <taxon>Rhabditomorpha</taxon>
        <taxon>Strongyloidea</taxon>
        <taxon>Metastrongylidae</taxon>
        <taxon>Angiostrongylus</taxon>
    </lineage>
</organism>
<dbReference type="GO" id="GO:0060386">
    <property type="term" value="P:synapse assembly involved in innervation"/>
    <property type="evidence" value="ECO:0007669"/>
    <property type="project" value="TreeGrafter"/>
</dbReference>